<feature type="region of interest" description="Disordered" evidence="1">
    <location>
        <begin position="143"/>
        <end position="187"/>
    </location>
</feature>
<comment type="caution">
    <text evidence="2">The sequence shown here is derived from an EMBL/GenBank/DDBJ whole genome shotgun (WGS) entry which is preliminary data.</text>
</comment>
<dbReference type="AlphaFoldDB" id="A0A494X901"/>
<evidence type="ECO:0000313" key="3">
    <source>
        <dbReference type="Proteomes" id="UP000280434"/>
    </source>
</evidence>
<dbReference type="RefSeq" id="WP_121280982.1">
    <property type="nucleotide sequence ID" value="NZ_RBZV01000012.1"/>
</dbReference>
<name>A0A494X901_9BURK</name>
<keyword evidence="3" id="KW-1185">Reference proteome</keyword>
<dbReference type="InterPro" id="IPR013392">
    <property type="entry name" value="T3SS_HrpB7"/>
</dbReference>
<evidence type="ECO:0000313" key="2">
    <source>
        <dbReference type="EMBL" id="RKP44559.1"/>
    </source>
</evidence>
<dbReference type="OrthoDB" id="9103877at2"/>
<organism evidence="2 3">
    <name type="scientific">Trinickia fusca</name>
    <dbReference type="NCBI Taxonomy" id="2419777"/>
    <lineage>
        <taxon>Bacteria</taxon>
        <taxon>Pseudomonadati</taxon>
        <taxon>Pseudomonadota</taxon>
        <taxon>Betaproteobacteria</taxon>
        <taxon>Burkholderiales</taxon>
        <taxon>Burkholderiaceae</taxon>
        <taxon>Trinickia</taxon>
    </lineage>
</organism>
<dbReference type="EMBL" id="RBZV01000012">
    <property type="protein sequence ID" value="RKP44559.1"/>
    <property type="molecule type" value="Genomic_DNA"/>
</dbReference>
<accession>A0A494X901</accession>
<gene>
    <name evidence="2" type="ORF">D7S89_22020</name>
</gene>
<sequence>MKDRRVAAFGVMLKRKRRLGETLRETLAKQRAAHAALVAAEQERKVMFDEEVAQLAEYDQRLTSMLTSRSPMSIPQFTHCSEYRTVVAERKTAAEAEWTKARKAEQQHNTEMAETSRQILRNDGQIDVYARRIEKLKLAAAQSVEDAQDEEVEESMAARALRARRDASAGEGAVTRGRASGATGGGR</sequence>
<protein>
    <submittedName>
        <fullName evidence="2">Uncharacterized protein</fullName>
    </submittedName>
</protein>
<evidence type="ECO:0000256" key="1">
    <source>
        <dbReference type="SAM" id="MobiDB-lite"/>
    </source>
</evidence>
<proteinExistence type="predicted"/>
<reference evidence="2 3" key="1">
    <citation type="submission" date="2018-10" db="EMBL/GenBank/DDBJ databases">
        <title>Paraburkholderia sp. 7MK8-2, isolated from soil.</title>
        <authorList>
            <person name="Gao Z.-H."/>
            <person name="Qiu L.-H."/>
        </authorList>
    </citation>
    <scope>NUCLEOTIDE SEQUENCE [LARGE SCALE GENOMIC DNA]</scope>
    <source>
        <strain evidence="2 3">7MK8-2</strain>
    </source>
</reference>
<feature type="compositionally biased region" description="Low complexity" evidence="1">
    <location>
        <begin position="172"/>
        <end position="181"/>
    </location>
</feature>
<dbReference type="Proteomes" id="UP000280434">
    <property type="component" value="Unassembled WGS sequence"/>
</dbReference>
<dbReference type="Pfam" id="PF09486">
    <property type="entry name" value="HrpB7"/>
    <property type="match status" value="1"/>
</dbReference>